<dbReference type="SUPFAM" id="SSF55729">
    <property type="entry name" value="Acyl-CoA N-acyltransferases (Nat)"/>
    <property type="match status" value="1"/>
</dbReference>
<dbReference type="InterPro" id="IPR000182">
    <property type="entry name" value="GNAT_dom"/>
</dbReference>
<accession>A0ABV5T8V3</accession>
<dbReference type="RefSeq" id="WP_386155385.1">
    <property type="nucleotide sequence ID" value="NZ_JBHMBS010000003.1"/>
</dbReference>
<protein>
    <submittedName>
        <fullName evidence="2">GNAT family N-acetyltransferase</fullName>
    </submittedName>
</protein>
<dbReference type="Gene3D" id="3.40.630.30">
    <property type="match status" value="1"/>
</dbReference>
<proteinExistence type="predicted"/>
<name>A0ABV5T8V3_9ACTN</name>
<dbReference type="PANTHER" id="PTHR39173:SF1">
    <property type="entry name" value="ACETYLTRANSFERASE"/>
    <property type="match status" value="1"/>
</dbReference>
<dbReference type="CDD" id="cd04301">
    <property type="entry name" value="NAT_SF"/>
    <property type="match status" value="1"/>
</dbReference>
<sequence length="173" mass="19224">MPELIVPTAHLHSAWLEAHHEWGPGLHEDGFGLGTSDEVDSPDGFAVWAARLAEESEPAKPTEGGRMSCMYRWIVEGDRVHGGIALRYGLDDYVRQFGHIGYGIRPSSRRRGLATWALGRMLDEARALGLDRILIVCEVDNLASAKMIEHNGGALEGIRDTEHGPARRYWIEL</sequence>
<dbReference type="PANTHER" id="PTHR39173">
    <property type="entry name" value="ACETYLTRANSFERASE"/>
    <property type="match status" value="1"/>
</dbReference>
<comment type="caution">
    <text evidence="2">The sequence shown here is derived from an EMBL/GenBank/DDBJ whole genome shotgun (WGS) entry which is preliminary data.</text>
</comment>
<reference evidence="2 3" key="1">
    <citation type="submission" date="2024-09" db="EMBL/GenBank/DDBJ databases">
        <authorList>
            <person name="Sun Q."/>
            <person name="Mori K."/>
        </authorList>
    </citation>
    <scope>NUCLEOTIDE SEQUENCE [LARGE SCALE GENOMIC DNA]</scope>
    <source>
        <strain evidence="2 3">JCM 3028</strain>
    </source>
</reference>
<evidence type="ECO:0000313" key="2">
    <source>
        <dbReference type="EMBL" id="MFB9675493.1"/>
    </source>
</evidence>
<dbReference type="EMBL" id="JBHMBS010000003">
    <property type="protein sequence ID" value="MFB9675493.1"/>
    <property type="molecule type" value="Genomic_DNA"/>
</dbReference>
<gene>
    <name evidence="2" type="ORF">ACFFRH_08360</name>
</gene>
<dbReference type="PROSITE" id="PS51186">
    <property type="entry name" value="GNAT"/>
    <property type="match status" value="1"/>
</dbReference>
<dbReference type="Proteomes" id="UP001589610">
    <property type="component" value="Unassembled WGS sequence"/>
</dbReference>
<evidence type="ECO:0000259" key="1">
    <source>
        <dbReference type="PROSITE" id="PS51186"/>
    </source>
</evidence>
<feature type="domain" description="N-acetyltransferase" evidence="1">
    <location>
        <begin position="31"/>
        <end position="173"/>
    </location>
</feature>
<organism evidence="2 3">
    <name type="scientific">Streptosporangium vulgare</name>
    <dbReference type="NCBI Taxonomy" id="46190"/>
    <lineage>
        <taxon>Bacteria</taxon>
        <taxon>Bacillati</taxon>
        <taxon>Actinomycetota</taxon>
        <taxon>Actinomycetes</taxon>
        <taxon>Streptosporangiales</taxon>
        <taxon>Streptosporangiaceae</taxon>
        <taxon>Streptosporangium</taxon>
    </lineage>
</organism>
<evidence type="ECO:0000313" key="3">
    <source>
        <dbReference type="Proteomes" id="UP001589610"/>
    </source>
</evidence>
<dbReference type="Pfam" id="PF13302">
    <property type="entry name" value="Acetyltransf_3"/>
    <property type="match status" value="1"/>
</dbReference>
<dbReference type="InterPro" id="IPR016181">
    <property type="entry name" value="Acyl_CoA_acyltransferase"/>
</dbReference>
<keyword evidence="3" id="KW-1185">Reference proteome</keyword>